<dbReference type="InterPro" id="IPR016187">
    <property type="entry name" value="CTDL_fold"/>
</dbReference>
<dbReference type="InterPro" id="IPR008271">
    <property type="entry name" value="Ser/Thr_kinase_AS"/>
</dbReference>
<dbReference type="Proteomes" id="UP000214646">
    <property type="component" value="Unassembled WGS sequence"/>
</dbReference>
<dbReference type="EMBL" id="NIDE01000008">
    <property type="protein sequence ID" value="OWK40434.1"/>
    <property type="molecule type" value="Genomic_DNA"/>
</dbReference>
<dbReference type="SUPFAM" id="SSF56436">
    <property type="entry name" value="C-type lectin-like"/>
    <property type="match status" value="1"/>
</dbReference>
<dbReference type="Gene3D" id="3.90.1580.10">
    <property type="entry name" value="paralog of FGE (formylglycine-generating enzyme)"/>
    <property type="match status" value="1"/>
</dbReference>
<dbReference type="OrthoDB" id="9812426at2"/>
<dbReference type="InterPro" id="IPR000719">
    <property type="entry name" value="Prot_kinase_dom"/>
</dbReference>
<name>A0A225DLE0_9BACT</name>
<dbReference type="GO" id="GO:0004674">
    <property type="term" value="F:protein serine/threonine kinase activity"/>
    <property type="evidence" value="ECO:0007669"/>
    <property type="project" value="UniProtKB-KW"/>
</dbReference>
<dbReference type="SUPFAM" id="SSF56112">
    <property type="entry name" value="Protein kinase-like (PK-like)"/>
    <property type="match status" value="1"/>
</dbReference>
<dbReference type="PANTHER" id="PTHR23150:SF19">
    <property type="entry name" value="FORMYLGLYCINE-GENERATING ENZYME"/>
    <property type="match status" value="1"/>
</dbReference>
<evidence type="ECO:0000313" key="2">
    <source>
        <dbReference type="EMBL" id="OWK40434.1"/>
    </source>
</evidence>
<evidence type="ECO:0000313" key="3">
    <source>
        <dbReference type="Proteomes" id="UP000214646"/>
    </source>
</evidence>
<dbReference type="PROSITE" id="PS50011">
    <property type="entry name" value="PROTEIN_KINASE_DOM"/>
    <property type="match status" value="1"/>
</dbReference>
<dbReference type="Pfam" id="PF03781">
    <property type="entry name" value="FGE-sulfatase"/>
    <property type="match status" value="1"/>
</dbReference>
<dbReference type="InterPro" id="IPR005532">
    <property type="entry name" value="SUMF_dom"/>
</dbReference>
<protein>
    <submittedName>
        <fullName evidence="2">Serine/threonine protein kinase</fullName>
    </submittedName>
</protein>
<dbReference type="InterPro" id="IPR042095">
    <property type="entry name" value="SUMF_sf"/>
</dbReference>
<keyword evidence="3" id="KW-1185">Reference proteome</keyword>
<gene>
    <name evidence="2" type="ORF">FRUB_05353</name>
</gene>
<dbReference type="GO" id="GO:0005524">
    <property type="term" value="F:ATP binding"/>
    <property type="evidence" value="ECO:0007669"/>
    <property type="project" value="InterPro"/>
</dbReference>
<organism evidence="2 3">
    <name type="scientific">Fimbriiglobus ruber</name>
    <dbReference type="NCBI Taxonomy" id="1908690"/>
    <lineage>
        <taxon>Bacteria</taxon>
        <taxon>Pseudomonadati</taxon>
        <taxon>Planctomycetota</taxon>
        <taxon>Planctomycetia</taxon>
        <taxon>Gemmatales</taxon>
        <taxon>Gemmataceae</taxon>
        <taxon>Fimbriiglobus</taxon>
    </lineage>
</organism>
<keyword evidence="2" id="KW-0723">Serine/threonine-protein kinase</keyword>
<feature type="domain" description="Protein kinase" evidence="1">
    <location>
        <begin position="152"/>
        <end position="432"/>
    </location>
</feature>
<keyword evidence="2" id="KW-0418">Kinase</keyword>
<evidence type="ECO:0000259" key="1">
    <source>
        <dbReference type="PROSITE" id="PS50011"/>
    </source>
</evidence>
<comment type="caution">
    <text evidence="2">The sequence shown here is derived from an EMBL/GenBank/DDBJ whole genome shotgun (WGS) entry which is preliminary data.</text>
</comment>
<reference evidence="3" key="1">
    <citation type="submission" date="2017-06" db="EMBL/GenBank/DDBJ databases">
        <title>Genome analysis of Fimbriiglobus ruber SP5, the first member of the order Planctomycetales with confirmed chitinolytic capability.</title>
        <authorList>
            <person name="Ravin N.V."/>
            <person name="Rakitin A.L."/>
            <person name="Ivanova A.A."/>
            <person name="Beletsky A.V."/>
            <person name="Kulichevskaya I.S."/>
            <person name="Mardanov A.V."/>
            <person name="Dedysh S.N."/>
        </authorList>
    </citation>
    <scope>NUCLEOTIDE SEQUENCE [LARGE SCALE GENOMIC DNA]</scope>
    <source>
        <strain evidence="3">SP5</strain>
    </source>
</reference>
<proteinExistence type="predicted"/>
<dbReference type="Pfam" id="PF00069">
    <property type="entry name" value="Pkinase"/>
    <property type="match status" value="1"/>
</dbReference>
<dbReference type="AlphaFoldDB" id="A0A225DLE0"/>
<dbReference type="Gene3D" id="1.10.510.10">
    <property type="entry name" value="Transferase(Phosphotransferase) domain 1"/>
    <property type="match status" value="1"/>
</dbReference>
<dbReference type="InterPro" id="IPR051043">
    <property type="entry name" value="Sulfatase_Mod_Factor_Kinase"/>
</dbReference>
<dbReference type="PROSITE" id="PS00108">
    <property type="entry name" value="PROTEIN_KINASE_ST"/>
    <property type="match status" value="1"/>
</dbReference>
<dbReference type="RefSeq" id="WP_088256343.1">
    <property type="nucleotide sequence ID" value="NZ_NIDE01000008.1"/>
</dbReference>
<dbReference type="GO" id="GO:0120147">
    <property type="term" value="F:formylglycine-generating oxidase activity"/>
    <property type="evidence" value="ECO:0007669"/>
    <property type="project" value="TreeGrafter"/>
</dbReference>
<dbReference type="InterPro" id="IPR011009">
    <property type="entry name" value="Kinase-like_dom_sf"/>
</dbReference>
<keyword evidence="2" id="KW-0808">Transferase</keyword>
<accession>A0A225DLE0</accession>
<sequence>MSRVDALLECLGRSLCEKARTSLAGERPFGDVLPDVAKATLDHARRELPTEELRCAIGELAALPPDAYADRLARQVASLTRAHHVPFADALSAYLMAWPAAVRQVLRRPSDPAGQTAPEGMQFYKPDDLLMFLPPRPPRLRPGGDLPGLEDWRLVEARGMGECSEVWVGTSESQAEHSPAALKFATDPATAAQVVARQDLLVKVFDLNDVPGIVPLRSVYLESNPPCLDVGYVHGYDLTGLIHEWRWRYNAAKPEAAARLIRRIAEIVAVAHAKGIVHRDLKPSNVLLHPTDGGKFTVWVTDFGWGQIAAARSMELHRGGTPRGEQQRLALRGAHTPLYASPQLARKEAPDPRDDVHALGVMWYQLLKRDPHVSAPVGSDWADEFRSAGLSDDHARLLSACVTTRADKRPADAAALADAIAKCPAGTPHPARVDDGSRVVRLKSPSTQSGVIPVARGKAAGAVAAVAPAPARGAANLPRLVTNSVGLTFALIQPGTFAMGAPDDEPGRRSHDGPLRDVKISRPFYLSVFPVTQSQYEQVCRANPSHFTAARGGGPDHPVESVRYHDAELFCTALEGLSEEERLGRAYRLPTEAEWEYACRAGTKGPFYTGERMSQKDAHIAGTGPGGKVISPEKTAPVGSYSPNPWGLYDMCGNVQEWTQDWYDEHYYHDAPRCDPQGPDRGKVKTTRGGCWMMTAGDCRSAARRPQGPDNPSNVVGFRVILVVPQSGR</sequence>
<dbReference type="SMART" id="SM00220">
    <property type="entry name" value="S_TKc"/>
    <property type="match status" value="1"/>
</dbReference>
<dbReference type="PANTHER" id="PTHR23150">
    <property type="entry name" value="SULFATASE MODIFYING FACTOR 1, 2"/>
    <property type="match status" value="1"/>
</dbReference>